<dbReference type="SUPFAM" id="SSF81901">
    <property type="entry name" value="HCP-like"/>
    <property type="match status" value="1"/>
</dbReference>
<feature type="chain" id="PRO_5025558759" evidence="2">
    <location>
        <begin position="23"/>
        <end position="548"/>
    </location>
</feature>
<dbReference type="PANTHER" id="PTHR12558">
    <property type="entry name" value="CELL DIVISION CYCLE 16,23,27"/>
    <property type="match status" value="1"/>
</dbReference>
<dbReference type="EMBL" id="JAAGWD010000011">
    <property type="protein sequence ID" value="NEM99594.1"/>
    <property type="molecule type" value="Genomic_DNA"/>
</dbReference>
<feature type="repeat" description="TPR" evidence="1">
    <location>
        <begin position="162"/>
        <end position="195"/>
    </location>
</feature>
<evidence type="ECO:0000313" key="3">
    <source>
        <dbReference type="EMBL" id="NEM99594.1"/>
    </source>
</evidence>
<protein>
    <submittedName>
        <fullName evidence="3">Tetratricopeptide repeat protein</fullName>
    </submittedName>
</protein>
<dbReference type="Gene3D" id="1.25.40.10">
    <property type="entry name" value="Tetratricopeptide repeat domain"/>
    <property type="match status" value="4"/>
</dbReference>
<dbReference type="Pfam" id="PF13432">
    <property type="entry name" value="TPR_16"/>
    <property type="match status" value="3"/>
</dbReference>
<feature type="signal peptide" evidence="2">
    <location>
        <begin position="1"/>
        <end position="22"/>
    </location>
</feature>
<evidence type="ECO:0000256" key="1">
    <source>
        <dbReference type="PROSITE-ProRule" id="PRU00339"/>
    </source>
</evidence>
<name>A0A6B3M165_9BACT</name>
<evidence type="ECO:0000313" key="4">
    <source>
        <dbReference type="Proteomes" id="UP000474777"/>
    </source>
</evidence>
<dbReference type="PANTHER" id="PTHR12558:SF13">
    <property type="entry name" value="CELL DIVISION CYCLE PROTEIN 27 HOMOLOG"/>
    <property type="match status" value="1"/>
</dbReference>
<feature type="repeat" description="TPR" evidence="1">
    <location>
        <begin position="369"/>
        <end position="402"/>
    </location>
</feature>
<dbReference type="SMART" id="SM00028">
    <property type="entry name" value="TPR"/>
    <property type="match status" value="11"/>
</dbReference>
<accession>A0A6B3M165</accession>
<feature type="repeat" description="TPR" evidence="1">
    <location>
        <begin position="196"/>
        <end position="229"/>
    </location>
</feature>
<dbReference type="PROSITE" id="PS50005">
    <property type="entry name" value="TPR"/>
    <property type="match status" value="6"/>
</dbReference>
<dbReference type="Pfam" id="PF14559">
    <property type="entry name" value="TPR_19"/>
    <property type="match status" value="1"/>
</dbReference>
<dbReference type="InterPro" id="IPR019734">
    <property type="entry name" value="TPR_rpt"/>
</dbReference>
<dbReference type="SUPFAM" id="SSF48452">
    <property type="entry name" value="TPR-like"/>
    <property type="match status" value="3"/>
</dbReference>
<feature type="repeat" description="TPR" evidence="1">
    <location>
        <begin position="230"/>
        <end position="263"/>
    </location>
</feature>
<dbReference type="PROSITE" id="PS50293">
    <property type="entry name" value="TPR_REGION"/>
    <property type="match status" value="1"/>
</dbReference>
<organism evidence="3 4">
    <name type="scientific">Pontibacter burrus</name>
    <dbReference type="NCBI Taxonomy" id="2704466"/>
    <lineage>
        <taxon>Bacteria</taxon>
        <taxon>Pseudomonadati</taxon>
        <taxon>Bacteroidota</taxon>
        <taxon>Cytophagia</taxon>
        <taxon>Cytophagales</taxon>
        <taxon>Hymenobacteraceae</taxon>
        <taxon>Pontibacter</taxon>
    </lineage>
</organism>
<gene>
    <name evidence="3" type="ORF">GXP69_17990</name>
</gene>
<sequence>MTNNWKYILLMATAFPTAAAFAQSGDAGKRALDLERYEEAKSIYKKQLNDKNADNAYYTLGDIYLKTDKLDSAAYYFNQGLAKNKKSALNFAGLGKLAMEQGNRAEAEKNFDQALKQSKSKDAAVLIAVAEAYINADKRTEADLQKAVEHLKTAVQRDKNNAAAYILLGDAQLELKKGGEAMTAYDNAIRIDANNPKAYLRRGQLYTRSRNYTEAEQAFQKATSIDANYAPAYRDLGELYYFAGQYDKALSTFQKYVDLAENTPETKAKYASFLFLTKNYDKTLAEVQEVLKTDPNNTVMNRLQAYSYMELGQPEKALQAMEGYLQKVDKSKLIAEDYEYYGRILSKNNQHAKATENLQKAVDMSPEKVELYQELANAYAKAGQYDKAVAVFDKKRERTEPSNADYYYVGNIYMQAGAEAREAKNEQKALEYFKKADETYANVTTSNPTYAYGHYWRAIANANIDLDNSKGLAKPHFEEFVKLASAEPDKFKAALIDANNYLAYYYYDIQPNRELAVKHYQEVLKLDPANAQAKTALAEINKTPAKKK</sequence>
<feature type="repeat" description="TPR" evidence="1">
    <location>
        <begin position="335"/>
        <end position="368"/>
    </location>
</feature>
<dbReference type="Pfam" id="PF13424">
    <property type="entry name" value="TPR_12"/>
    <property type="match status" value="1"/>
</dbReference>
<dbReference type="InterPro" id="IPR011990">
    <property type="entry name" value="TPR-like_helical_dom_sf"/>
</dbReference>
<dbReference type="Proteomes" id="UP000474777">
    <property type="component" value="Unassembled WGS sequence"/>
</dbReference>
<feature type="repeat" description="TPR" evidence="1">
    <location>
        <begin position="54"/>
        <end position="87"/>
    </location>
</feature>
<dbReference type="RefSeq" id="WP_163916866.1">
    <property type="nucleotide sequence ID" value="NZ_JAAGWD010000011.1"/>
</dbReference>
<evidence type="ECO:0000256" key="2">
    <source>
        <dbReference type="SAM" id="SignalP"/>
    </source>
</evidence>
<proteinExistence type="predicted"/>
<keyword evidence="2" id="KW-0732">Signal</keyword>
<reference evidence="3 4" key="1">
    <citation type="submission" date="2020-02" db="EMBL/GenBank/DDBJ databases">
        <authorList>
            <person name="Kim M.K."/>
        </authorList>
    </citation>
    <scope>NUCLEOTIDE SEQUENCE [LARGE SCALE GENOMIC DNA]</scope>
    <source>
        <strain evidence="3 4">BT327</strain>
    </source>
</reference>
<keyword evidence="1" id="KW-0802">TPR repeat</keyword>
<keyword evidence="4" id="KW-1185">Reference proteome</keyword>
<dbReference type="AlphaFoldDB" id="A0A6B3M165"/>
<comment type="caution">
    <text evidence="3">The sequence shown here is derived from an EMBL/GenBank/DDBJ whole genome shotgun (WGS) entry which is preliminary data.</text>
</comment>